<evidence type="ECO:0000313" key="2">
    <source>
        <dbReference type="EMBL" id="MCU4753497.1"/>
    </source>
</evidence>
<evidence type="ECO:0000313" key="3">
    <source>
        <dbReference type="Proteomes" id="UP001321047"/>
    </source>
</evidence>
<feature type="domain" description="Halobacterial output" evidence="1">
    <location>
        <begin position="25"/>
        <end position="91"/>
    </location>
</feature>
<reference evidence="2 3" key="1">
    <citation type="submission" date="2022-09" db="EMBL/GenBank/DDBJ databases">
        <title>Enrichment on poylsaccharides allowed isolation of novel metabolic and taxonomic groups of Haloarchaea.</title>
        <authorList>
            <person name="Sorokin D.Y."/>
            <person name="Elcheninov A.G."/>
            <person name="Khizhniak T.V."/>
            <person name="Kolganova T.V."/>
            <person name="Kublanov I.V."/>
        </authorList>
    </citation>
    <scope>NUCLEOTIDE SEQUENCE [LARGE SCALE GENOMIC DNA]</scope>
    <source>
        <strain evidence="2 3">AArc-curdl1</strain>
    </source>
</reference>
<gene>
    <name evidence="2" type="ORF">OB919_16145</name>
</gene>
<dbReference type="Proteomes" id="UP001321047">
    <property type="component" value="Unassembled WGS sequence"/>
</dbReference>
<proteinExistence type="predicted"/>
<dbReference type="RefSeq" id="WP_342809813.1">
    <property type="nucleotide sequence ID" value="NZ_JAOPJZ010000017.1"/>
</dbReference>
<accession>A0AAP2ZA40</accession>
<organism evidence="2 3">
    <name type="scientific">Natronosalvus hydrolyticus</name>
    <dbReference type="NCBI Taxonomy" id="2979988"/>
    <lineage>
        <taxon>Archaea</taxon>
        <taxon>Methanobacteriati</taxon>
        <taxon>Methanobacteriota</taxon>
        <taxon>Stenosarchaea group</taxon>
        <taxon>Halobacteria</taxon>
        <taxon>Halobacteriales</taxon>
        <taxon>Natrialbaceae</taxon>
        <taxon>Natronosalvus</taxon>
    </lineage>
</organism>
<sequence length="96" mass="10628">MVTNHDVERHGDGGTIFVNRQTLSSPTLTVVEQISEKEGVDSVDLRPPLHDVVDTEALDRIIESMDGDGLVEFQYQGYQVTVSNTGEVEVQEKARV</sequence>
<evidence type="ECO:0000259" key="1">
    <source>
        <dbReference type="Pfam" id="PF18545"/>
    </source>
</evidence>
<dbReference type="Pfam" id="PF18545">
    <property type="entry name" value="HalOD1"/>
    <property type="match status" value="1"/>
</dbReference>
<comment type="caution">
    <text evidence="2">The sequence shown here is derived from an EMBL/GenBank/DDBJ whole genome shotgun (WGS) entry which is preliminary data.</text>
</comment>
<dbReference type="EMBL" id="JAOPJZ010000017">
    <property type="protein sequence ID" value="MCU4753497.1"/>
    <property type="molecule type" value="Genomic_DNA"/>
</dbReference>
<protein>
    <recommendedName>
        <fullName evidence="1">Halobacterial output domain-containing protein</fullName>
    </recommendedName>
</protein>
<name>A0AAP2ZA40_9EURY</name>
<dbReference type="InterPro" id="IPR040624">
    <property type="entry name" value="HalOD1"/>
</dbReference>
<dbReference type="AlphaFoldDB" id="A0AAP2ZA40"/>
<keyword evidence="3" id="KW-1185">Reference proteome</keyword>